<evidence type="ECO:0000256" key="1">
    <source>
        <dbReference type="SAM" id="Phobius"/>
    </source>
</evidence>
<organism evidence="2 3">
    <name type="scientific">Clostridium aciditolerans</name>
    <dbReference type="NCBI Taxonomy" id="339861"/>
    <lineage>
        <taxon>Bacteria</taxon>
        <taxon>Bacillati</taxon>
        <taxon>Bacillota</taxon>
        <taxon>Clostridia</taxon>
        <taxon>Eubacteriales</taxon>
        <taxon>Clostridiaceae</taxon>
        <taxon>Clostridium</taxon>
    </lineage>
</organism>
<proteinExistence type="predicted"/>
<feature type="transmembrane region" description="Helical" evidence="1">
    <location>
        <begin position="117"/>
        <end position="143"/>
    </location>
</feature>
<dbReference type="Pfam" id="PF07099">
    <property type="entry name" value="DUF1361"/>
    <property type="match status" value="1"/>
</dbReference>
<sequence length="229" mass="27548">MLSFLKQSNKNLYHLTTKLIVITIIASMFVFCRIIYRDSGGYLFLIWNIFLAWLPFYFSLIYTNYNFRINFSQYMIGLLWLIFYPNAPYILTDFIHLSKYKFYENKSYEIIFNSNFAIWYDFFLISIFVIIGLVLSFISLSIMHKYIKEKYDYTLGWLFILIICMLSSFGIYLGRFARVNSWELVTNPLYLLNVIFNSFNLQGLIFTILFGILILIFYLTFFLMNKYHS</sequence>
<gene>
    <name evidence="2" type="ORF">I6U51_17680</name>
</gene>
<dbReference type="InterPro" id="IPR009793">
    <property type="entry name" value="DUF1361"/>
</dbReference>
<keyword evidence="1" id="KW-1133">Transmembrane helix</keyword>
<comment type="caution">
    <text evidence="2">The sequence shown here is derived from an EMBL/GenBank/DDBJ whole genome shotgun (WGS) entry which is preliminary data.</text>
</comment>
<feature type="transmembrane region" description="Helical" evidence="1">
    <location>
        <begin position="74"/>
        <end position="97"/>
    </location>
</feature>
<protein>
    <submittedName>
        <fullName evidence="2">DUF1361 domain-containing protein</fullName>
    </submittedName>
</protein>
<keyword evidence="3" id="KW-1185">Reference proteome</keyword>
<keyword evidence="1" id="KW-0472">Membrane</keyword>
<keyword evidence="1" id="KW-0812">Transmembrane</keyword>
<feature type="transmembrane region" description="Helical" evidence="1">
    <location>
        <begin position="155"/>
        <end position="174"/>
    </location>
</feature>
<accession>A0A934I0H9</accession>
<feature type="transmembrane region" description="Helical" evidence="1">
    <location>
        <begin position="42"/>
        <end position="62"/>
    </location>
</feature>
<evidence type="ECO:0000313" key="3">
    <source>
        <dbReference type="Proteomes" id="UP000622687"/>
    </source>
</evidence>
<reference evidence="2" key="1">
    <citation type="submission" date="2020-12" db="EMBL/GenBank/DDBJ databases">
        <title>Clostridium thailandense sp. nov., a novel acetogenic bacterium isolated from peat land soil in Thailand.</title>
        <authorList>
            <person name="Chaikitkaew S."/>
            <person name="Birkeland N.K."/>
        </authorList>
    </citation>
    <scope>NUCLEOTIDE SEQUENCE</scope>
    <source>
        <strain evidence="2">DSM 17425</strain>
    </source>
</reference>
<evidence type="ECO:0000313" key="2">
    <source>
        <dbReference type="EMBL" id="MBI6874507.1"/>
    </source>
</evidence>
<dbReference type="AlphaFoldDB" id="A0A934I0H9"/>
<dbReference type="EMBL" id="JAEEGB010000026">
    <property type="protein sequence ID" value="MBI6874507.1"/>
    <property type="molecule type" value="Genomic_DNA"/>
</dbReference>
<dbReference type="Proteomes" id="UP000622687">
    <property type="component" value="Unassembled WGS sequence"/>
</dbReference>
<feature type="transmembrane region" description="Helical" evidence="1">
    <location>
        <begin position="194"/>
        <end position="223"/>
    </location>
</feature>
<feature type="transmembrane region" description="Helical" evidence="1">
    <location>
        <begin position="12"/>
        <end position="36"/>
    </location>
</feature>
<name>A0A934I0H9_9CLOT</name>